<reference evidence="1 2" key="1">
    <citation type="journal article" date="2020" name="ISME J.">
        <title>Uncovering the hidden diversity of litter-decomposition mechanisms in mushroom-forming fungi.</title>
        <authorList>
            <person name="Floudas D."/>
            <person name="Bentzer J."/>
            <person name="Ahren D."/>
            <person name="Johansson T."/>
            <person name="Persson P."/>
            <person name="Tunlid A."/>
        </authorList>
    </citation>
    <scope>NUCLEOTIDE SEQUENCE [LARGE SCALE GENOMIC DNA]</scope>
    <source>
        <strain evidence="1 2">CBS 175.51</strain>
    </source>
</reference>
<dbReference type="EMBL" id="JAACJK010000219">
    <property type="protein sequence ID" value="KAF5316895.1"/>
    <property type="molecule type" value="Genomic_DNA"/>
</dbReference>
<accession>A0A8H5B514</accession>
<sequence>MVSPYLPHAIYALAVTSISINVVNAKKVAEEDRTRIQTRESILKQIREHLRSPKPVPWEEVERLKKLARPAKADSDDRILPEVKLSWTDVFYGRKMPKEEDELSEWDKRDLEKLKSAFNEEKP</sequence>
<evidence type="ECO:0000313" key="2">
    <source>
        <dbReference type="Proteomes" id="UP000541558"/>
    </source>
</evidence>
<dbReference type="AlphaFoldDB" id="A0A8H5B514"/>
<gene>
    <name evidence="1" type="ORF">D9611_003612</name>
</gene>
<protein>
    <submittedName>
        <fullName evidence="1">Uncharacterized protein</fullName>
    </submittedName>
</protein>
<proteinExistence type="predicted"/>
<dbReference type="OrthoDB" id="2596179at2759"/>
<dbReference type="Proteomes" id="UP000541558">
    <property type="component" value="Unassembled WGS sequence"/>
</dbReference>
<keyword evidence="2" id="KW-1185">Reference proteome</keyword>
<name>A0A8H5B514_9AGAR</name>
<comment type="caution">
    <text evidence="1">The sequence shown here is derived from an EMBL/GenBank/DDBJ whole genome shotgun (WGS) entry which is preliminary data.</text>
</comment>
<evidence type="ECO:0000313" key="1">
    <source>
        <dbReference type="EMBL" id="KAF5316895.1"/>
    </source>
</evidence>
<organism evidence="1 2">
    <name type="scientific">Ephemerocybe angulata</name>
    <dbReference type="NCBI Taxonomy" id="980116"/>
    <lineage>
        <taxon>Eukaryota</taxon>
        <taxon>Fungi</taxon>
        <taxon>Dikarya</taxon>
        <taxon>Basidiomycota</taxon>
        <taxon>Agaricomycotina</taxon>
        <taxon>Agaricomycetes</taxon>
        <taxon>Agaricomycetidae</taxon>
        <taxon>Agaricales</taxon>
        <taxon>Agaricineae</taxon>
        <taxon>Psathyrellaceae</taxon>
        <taxon>Ephemerocybe</taxon>
    </lineage>
</organism>